<accession>A0A0S2W8C2</accession>
<name>A0A0S2W8C2_9FIRM</name>
<dbReference type="STRING" id="1297617.IB211_03175c"/>
<proteinExistence type="predicted"/>
<organism evidence="1 2">
    <name type="scientific">Intestinimonas butyriciproducens</name>
    <dbReference type="NCBI Taxonomy" id="1297617"/>
    <lineage>
        <taxon>Bacteria</taxon>
        <taxon>Bacillati</taxon>
        <taxon>Bacillota</taxon>
        <taxon>Clostridia</taxon>
        <taxon>Eubacteriales</taxon>
        <taxon>Intestinimonas</taxon>
    </lineage>
</organism>
<dbReference type="Proteomes" id="UP000064844">
    <property type="component" value="Chromosome"/>
</dbReference>
<evidence type="ECO:0000313" key="1">
    <source>
        <dbReference type="EMBL" id="ALP95566.1"/>
    </source>
</evidence>
<dbReference type="AlphaFoldDB" id="A0A0S2W8C2"/>
<reference evidence="2" key="2">
    <citation type="submission" date="2015-04" db="EMBL/GenBank/DDBJ databases">
        <title>A butyrogenic pathway from the amino acid lysine in a human gut commensal.</title>
        <authorList>
            <person name="de Vos W.M."/>
            <person name="Bui N.T.P."/>
            <person name="Plugge C.M."/>
            <person name="Ritari J."/>
        </authorList>
    </citation>
    <scope>NUCLEOTIDE SEQUENCE [LARGE SCALE GENOMIC DNA]</scope>
    <source>
        <strain evidence="2">AF211</strain>
    </source>
</reference>
<dbReference type="eggNOG" id="ENOG50335N2">
    <property type="taxonomic scope" value="Bacteria"/>
</dbReference>
<sequence length="77" mass="8545">MKLFLVRRKLITAVACLLLAAGMFYVVNHPAIVGAAATTRQLPIYCVQRDQKVLSISFDAAWGDDRLRPLGDGRCIR</sequence>
<dbReference type="KEGG" id="ibu:IB211_03175c"/>
<protein>
    <submittedName>
        <fullName evidence="1">Uncharacterized protein</fullName>
    </submittedName>
</protein>
<dbReference type="EMBL" id="CP011307">
    <property type="protein sequence ID" value="ALP95566.1"/>
    <property type="molecule type" value="Genomic_DNA"/>
</dbReference>
<dbReference type="RefSeq" id="WP_058118582.1">
    <property type="nucleotide sequence ID" value="NZ_CP011307.1"/>
</dbReference>
<keyword evidence="2" id="KW-1185">Reference proteome</keyword>
<evidence type="ECO:0000313" key="2">
    <source>
        <dbReference type="Proteomes" id="UP000064844"/>
    </source>
</evidence>
<reference evidence="1 2" key="1">
    <citation type="journal article" date="2015" name="Nat. Commun.">
        <title>Production of butyrate from lysine and the Amadori product fructoselysine by a human gut commensal.</title>
        <authorList>
            <person name="Bui T.P."/>
            <person name="Ritari J."/>
            <person name="Boeren S."/>
            <person name="de Waard P."/>
            <person name="Plugge C.M."/>
            <person name="de Vos W.M."/>
        </authorList>
    </citation>
    <scope>NUCLEOTIDE SEQUENCE [LARGE SCALE GENOMIC DNA]</scope>
    <source>
        <strain evidence="1 2">AF211</strain>
    </source>
</reference>
<gene>
    <name evidence="1" type="ORF">IB211_03175c</name>
</gene>